<dbReference type="HOGENOM" id="CLU_3367100_0_0_11"/>
<sequence>MTSSTDRGRAVARVLLLLSALTAVGLLVLAGTAFF</sequence>
<dbReference type="AlphaFoldDB" id="K0JXN5"/>
<dbReference type="KEGG" id="sesp:BN6_21720"/>
<dbReference type="EMBL" id="HE804045">
    <property type="protein sequence ID" value="CCH29494.1"/>
    <property type="molecule type" value="Genomic_DNA"/>
</dbReference>
<keyword evidence="1" id="KW-0812">Transmembrane</keyword>
<evidence type="ECO:0000313" key="2">
    <source>
        <dbReference type="EMBL" id="CCH29494.1"/>
    </source>
</evidence>
<proteinExistence type="predicted"/>
<organism evidence="2 3">
    <name type="scientific">Saccharothrix espanaensis (strain ATCC 51144 / DSM 44229 / JCM 9112 / NBRC 15066 / NRRL 15764)</name>
    <dbReference type="NCBI Taxonomy" id="1179773"/>
    <lineage>
        <taxon>Bacteria</taxon>
        <taxon>Bacillati</taxon>
        <taxon>Actinomycetota</taxon>
        <taxon>Actinomycetes</taxon>
        <taxon>Pseudonocardiales</taxon>
        <taxon>Pseudonocardiaceae</taxon>
        <taxon>Saccharothrix</taxon>
    </lineage>
</organism>
<gene>
    <name evidence="2" type="ordered locus">BN6_21720</name>
</gene>
<evidence type="ECO:0000313" key="3">
    <source>
        <dbReference type="Proteomes" id="UP000006281"/>
    </source>
</evidence>
<feature type="transmembrane region" description="Helical" evidence="1">
    <location>
        <begin position="12"/>
        <end position="34"/>
    </location>
</feature>
<evidence type="ECO:0000256" key="1">
    <source>
        <dbReference type="SAM" id="Phobius"/>
    </source>
</evidence>
<accession>K0JXN5</accession>
<dbReference type="STRING" id="1179773.BN6_21720"/>
<keyword evidence="3" id="KW-1185">Reference proteome</keyword>
<keyword evidence="1" id="KW-0472">Membrane</keyword>
<reference evidence="2 3" key="1">
    <citation type="journal article" date="2012" name="BMC Genomics">
        <title>Complete genome sequence of Saccharothrix espanaensis DSM 44229T and comparison to the other completely sequenced Pseudonocardiaceae.</title>
        <authorList>
            <person name="Strobel T."/>
            <person name="Al-Dilaimi A."/>
            <person name="Blom J."/>
            <person name="Gessner A."/>
            <person name="Kalinowski J."/>
            <person name="Luzhetska M."/>
            <person name="Puhler A."/>
            <person name="Szczepanowski R."/>
            <person name="Bechthold A."/>
            <person name="Ruckert C."/>
        </authorList>
    </citation>
    <scope>NUCLEOTIDE SEQUENCE [LARGE SCALE GENOMIC DNA]</scope>
    <source>
        <strain evidence="3">ATCC 51144 / DSM 44229 / JCM 9112 / NBRC 15066 / NRRL 15764</strain>
    </source>
</reference>
<dbReference type="Proteomes" id="UP000006281">
    <property type="component" value="Chromosome"/>
</dbReference>
<protein>
    <submittedName>
        <fullName evidence="2">Putative membrane protein</fullName>
    </submittedName>
</protein>
<name>K0JXN5_SACES</name>
<keyword evidence="1" id="KW-1133">Transmembrane helix</keyword>